<evidence type="ECO:0000256" key="2">
    <source>
        <dbReference type="ARBA" id="ARBA00022475"/>
    </source>
</evidence>
<dbReference type="PATRIC" id="fig|1291734.4.peg.468"/>
<evidence type="ECO:0000256" key="1">
    <source>
        <dbReference type="ARBA" id="ARBA00004651"/>
    </source>
</evidence>
<evidence type="ECO:0008006" key="9">
    <source>
        <dbReference type="Google" id="ProtNLM"/>
    </source>
</evidence>
<dbReference type="OrthoDB" id="1655932at2"/>
<keyword evidence="3 6" id="KW-0812">Transmembrane</keyword>
<evidence type="ECO:0000313" key="7">
    <source>
        <dbReference type="EMBL" id="KRK70389.1"/>
    </source>
</evidence>
<reference evidence="7 8" key="1">
    <citation type="journal article" date="2015" name="Genome Announc.">
        <title>Expanding the biotechnology potential of lactobacilli through comparative genomics of 213 strains and associated genera.</title>
        <authorList>
            <person name="Sun Z."/>
            <person name="Harris H.M."/>
            <person name="McCann A."/>
            <person name="Guo C."/>
            <person name="Argimon S."/>
            <person name="Zhang W."/>
            <person name="Yang X."/>
            <person name="Jeffery I.B."/>
            <person name="Cooney J.C."/>
            <person name="Kagawa T.F."/>
            <person name="Liu W."/>
            <person name="Song Y."/>
            <person name="Salvetti E."/>
            <person name="Wrobel A."/>
            <person name="Rasinkangas P."/>
            <person name="Parkhill J."/>
            <person name="Rea M.C."/>
            <person name="O'Sullivan O."/>
            <person name="Ritari J."/>
            <person name="Douillard F.P."/>
            <person name="Paul Ross R."/>
            <person name="Yang R."/>
            <person name="Briner A.E."/>
            <person name="Felis G.E."/>
            <person name="de Vos W.M."/>
            <person name="Barrangou R."/>
            <person name="Klaenhammer T.R."/>
            <person name="Caufield P.W."/>
            <person name="Cui Y."/>
            <person name="Zhang H."/>
            <person name="O'Toole P.W."/>
        </authorList>
    </citation>
    <scope>NUCLEOTIDE SEQUENCE [LARGE SCALE GENOMIC DNA]</scope>
    <source>
        <strain evidence="7 8">JCM 17158</strain>
    </source>
</reference>
<keyword evidence="8" id="KW-1185">Reference proteome</keyword>
<dbReference type="Pfam" id="PF02588">
    <property type="entry name" value="YitT_membrane"/>
    <property type="match status" value="1"/>
</dbReference>
<gene>
    <name evidence="7" type="ORF">FD02_GL000454</name>
</gene>
<dbReference type="InterPro" id="IPR051461">
    <property type="entry name" value="UPF0750_membrane"/>
</dbReference>
<name>A0A0R1JGH0_9LACO</name>
<dbReference type="PANTHER" id="PTHR33545">
    <property type="entry name" value="UPF0750 MEMBRANE PROTEIN YITT-RELATED"/>
    <property type="match status" value="1"/>
</dbReference>
<evidence type="ECO:0000256" key="3">
    <source>
        <dbReference type="ARBA" id="ARBA00022692"/>
    </source>
</evidence>
<accession>A0A0R1JGH0</accession>
<protein>
    <recommendedName>
        <fullName evidence="9">Integral membrane protein</fullName>
    </recommendedName>
</protein>
<evidence type="ECO:0000313" key="8">
    <source>
        <dbReference type="Proteomes" id="UP000051804"/>
    </source>
</evidence>
<feature type="transmembrane region" description="Helical" evidence="6">
    <location>
        <begin position="74"/>
        <end position="94"/>
    </location>
</feature>
<dbReference type="RefSeq" id="WP_056952008.1">
    <property type="nucleotide sequence ID" value="NZ_AZDJ01000032.1"/>
</dbReference>
<keyword evidence="2" id="KW-1003">Cell membrane</keyword>
<dbReference type="InterPro" id="IPR003740">
    <property type="entry name" value="YitT"/>
</dbReference>
<dbReference type="AlphaFoldDB" id="A0A0R1JGH0"/>
<keyword evidence="4 6" id="KW-1133">Transmembrane helix</keyword>
<evidence type="ECO:0000256" key="5">
    <source>
        <dbReference type="ARBA" id="ARBA00023136"/>
    </source>
</evidence>
<keyword evidence="5 6" id="KW-0472">Membrane</keyword>
<feature type="transmembrane region" description="Helical" evidence="6">
    <location>
        <begin position="44"/>
        <end position="67"/>
    </location>
</feature>
<dbReference type="Proteomes" id="UP000051804">
    <property type="component" value="Unassembled WGS sequence"/>
</dbReference>
<dbReference type="GO" id="GO:0005886">
    <property type="term" value="C:plasma membrane"/>
    <property type="evidence" value="ECO:0007669"/>
    <property type="project" value="UniProtKB-SubCell"/>
</dbReference>
<dbReference type="EMBL" id="AZDJ01000032">
    <property type="protein sequence ID" value="KRK70389.1"/>
    <property type="molecule type" value="Genomic_DNA"/>
</dbReference>
<dbReference type="PANTHER" id="PTHR33545:SF5">
    <property type="entry name" value="UPF0750 MEMBRANE PROTEIN YITT"/>
    <property type="match status" value="1"/>
</dbReference>
<feature type="transmembrane region" description="Helical" evidence="6">
    <location>
        <begin position="100"/>
        <end position="122"/>
    </location>
</feature>
<evidence type="ECO:0000256" key="6">
    <source>
        <dbReference type="SAM" id="Phobius"/>
    </source>
</evidence>
<comment type="subcellular location">
    <subcellularLocation>
        <location evidence="1">Cell membrane</location>
        <topology evidence="1">Multi-pass membrane protein</topology>
    </subcellularLocation>
</comment>
<evidence type="ECO:0000256" key="4">
    <source>
        <dbReference type="ARBA" id="ARBA00022989"/>
    </source>
</evidence>
<dbReference type="STRING" id="1291734.FD02_GL000454"/>
<comment type="caution">
    <text evidence="7">The sequence shown here is derived from an EMBL/GenBank/DDBJ whole genome shotgun (WGS) entry which is preliminary data.</text>
</comment>
<feature type="transmembrane region" description="Helical" evidence="6">
    <location>
        <begin position="12"/>
        <end position="32"/>
    </location>
</feature>
<organism evidence="7 8">
    <name type="scientific">Lacticaseibacillus nasuensis JCM 17158</name>
    <dbReference type="NCBI Taxonomy" id="1291734"/>
    <lineage>
        <taxon>Bacteria</taxon>
        <taxon>Bacillati</taxon>
        <taxon>Bacillota</taxon>
        <taxon>Bacilli</taxon>
        <taxon>Lactobacillales</taxon>
        <taxon>Lactobacillaceae</taxon>
        <taxon>Lacticaseibacillus</taxon>
    </lineage>
</organism>
<sequence length="201" mass="22814">MTKNTLRSLLKVFLGNAVLGFAYAKLLVPHTIINGGVTSLSLVLSYFIPLRITFFTNFLTVVLLLIGLAFLGRLFFFTSLASSLAYIVFFNLFYNLHFSILTWFPIDFVIAVVLIAFGYYCCLSEDSSTAGLDVFAIICHKYWPQIPTSRYLRYFNMLVLVAGFVSYGWRSVLIGILFSVCFTQLVGWLTHEHREPVTARN</sequence>
<proteinExistence type="predicted"/>